<accession>A0A8T0J740</accession>
<feature type="domain" description="DJ-1/PfpI" evidence="1">
    <location>
        <begin position="65"/>
        <end position="226"/>
    </location>
</feature>
<protein>
    <recommendedName>
        <fullName evidence="1">DJ-1/PfpI domain-containing protein</fullName>
    </recommendedName>
</protein>
<dbReference type="InterPro" id="IPR052158">
    <property type="entry name" value="INH-QAR"/>
</dbReference>
<dbReference type="Pfam" id="PF01965">
    <property type="entry name" value="DJ-1_PfpI"/>
    <property type="match status" value="1"/>
</dbReference>
<evidence type="ECO:0000259" key="1">
    <source>
        <dbReference type="Pfam" id="PF01965"/>
    </source>
</evidence>
<dbReference type="PANTHER" id="PTHR43130:SF2">
    <property type="entry name" value="DJ-1_PFPI DOMAIN-CONTAINING PROTEIN"/>
    <property type="match status" value="1"/>
</dbReference>
<comment type="caution">
    <text evidence="2">The sequence shown here is derived from an EMBL/GenBank/DDBJ whole genome shotgun (WGS) entry which is preliminary data.</text>
</comment>
<sequence>MQQFIMFFVENACRPSQPHSQPTYNASRMVVLCLQNGVVSLFVTLRSDQFLCWTMEATGSPRVLQVAIPIFKNVTALDFVGPYESLHILPNVNVVFVSHSKGLYSADLGMLSFQATATFDEVPSPDIIVVPGGDGTNALMADKPILDWIRKAHETSLYTTSVCSGSLLLGAAGILQGKEATTHWMALQMLSNFGAKPVSSRVVQSGKVITAAGVSAGIDMGLKLAAMITDETTAKVVQLMMEYDPQPPFNCGSLTTASPEVVAIARSWVEKMMPDVNLQQTAAPASDV</sequence>
<dbReference type="AlphaFoldDB" id="A0A8T0J740"/>
<dbReference type="GO" id="GO:0006355">
    <property type="term" value="P:regulation of DNA-templated transcription"/>
    <property type="evidence" value="ECO:0007669"/>
    <property type="project" value="TreeGrafter"/>
</dbReference>
<name>A0A8T0J740_CERPU</name>
<keyword evidence="3" id="KW-1185">Reference proteome</keyword>
<evidence type="ECO:0000313" key="3">
    <source>
        <dbReference type="Proteomes" id="UP000822688"/>
    </source>
</evidence>
<dbReference type="SUPFAM" id="SSF52317">
    <property type="entry name" value="Class I glutamine amidotransferase-like"/>
    <property type="match status" value="1"/>
</dbReference>
<dbReference type="PANTHER" id="PTHR43130">
    <property type="entry name" value="ARAC-FAMILY TRANSCRIPTIONAL REGULATOR"/>
    <property type="match status" value="1"/>
</dbReference>
<reference evidence="2" key="1">
    <citation type="submission" date="2020-06" db="EMBL/GenBank/DDBJ databases">
        <title>WGS assembly of Ceratodon purpureus strain R40.</title>
        <authorList>
            <person name="Carey S.B."/>
            <person name="Jenkins J."/>
            <person name="Shu S."/>
            <person name="Lovell J.T."/>
            <person name="Sreedasyam A."/>
            <person name="Maumus F."/>
            <person name="Tiley G.P."/>
            <person name="Fernandez-Pozo N."/>
            <person name="Barry K."/>
            <person name="Chen C."/>
            <person name="Wang M."/>
            <person name="Lipzen A."/>
            <person name="Daum C."/>
            <person name="Saski C.A."/>
            <person name="Payton A.C."/>
            <person name="Mcbreen J.C."/>
            <person name="Conrad R.E."/>
            <person name="Kollar L.M."/>
            <person name="Olsson S."/>
            <person name="Huttunen S."/>
            <person name="Landis J.B."/>
            <person name="Wickett N.J."/>
            <person name="Johnson M.G."/>
            <person name="Rensing S.A."/>
            <person name="Grimwood J."/>
            <person name="Schmutz J."/>
            <person name="Mcdaniel S.F."/>
        </authorList>
    </citation>
    <scope>NUCLEOTIDE SEQUENCE</scope>
    <source>
        <strain evidence="2">R40</strain>
    </source>
</reference>
<dbReference type="InterPro" id="IPR002818">
    <property type="entry name" value="DJ-1/PfpI"/>
</dbReference>
<organism evidence="2 3">
    <name type="scientific">Ceratodon purpureus</name>
    <name type="common">Fire moss</name>
    <name type="synonym">Dicranum purpureum</name>
    <dbReference type="NCBI Taxonomy" id="3225"/>
    <lineage>
        <taxon>Eukaryota</taxon>
        <taxon>Viridiplantae</taxon>
        <taxon>Streptophyta</taxon>
        <taxon>Embryophyta</taxon>
        <taxon>Bryophyta</taxon>
        <taxon>Bryophytina</taxon>
        <taxon>Bryopsida</taxon>
        <taxon>Dicranidae</taxon>
        <taxon>Pseudoditrichales</taxon>
        <taxon>Ditrichaceae</taxon>
        <taxon>Ceratodon</taxon>
    </lineage>
</organism>
<dbReference type="EMBL" id="CM026421">
    <property type="protein sequence ID" value="KAG0591032.1"/>
    <property type="molecule type" value="Genomic_DNA"/>
</dbReference>
<proteinExistence type="predicted"/>
<dbReference type="InterPro" id="IPR029062">
    <property type="entry name" value="Class_I_gatase-like"/>
</dbReference>
<dbReference type="CDD" id="cd03139">
    <property type="entry name" value="GATase1_PfpI_2"/>
    <property type="match status" value="1"/>
</dbReference>
<gene>
    <name evidence="2" type="ORF">KC19_1G144000</name>
</gene>
<dbReference type="Proteomes" id="UP000822688">
    <property type="component" value="Chromosome 1"/>
</dbReference>
<dbReference type="Gene3D" id="3.40.50.880">
    <property type="match status" value="1"/>
</dbReference>
<evidence type="ECO:0000313" key="2">
    <source>
        <dbReference type="EMBL" id="KAG0591032.1"/>
    </source>
</evidence>